<dbReference type="AlphaFoldDB" id="A0A6N2KAI6"/>
<accession>A0A6N2KAI6</accession>
<organism evidence="2">
    <name type="scientific">Salix viminalis</name>
    <name type="common">Common osier</name>
    <name type="synonym">Basket willow</name>
    <dbReference type="NCBI Taxonomy" id="40686"/>
    <lineage>
        <taxon>Eukaryota</taxon>
        <taxon>Viridiplantae</taxon>
        <taxon>Streptophyta</taxon>
        <taxon>Embryophyta</taxon>
        <taxon>Tracheophyta</taxon>
        <taxon>Spermatophyta</taxon>
        <taxon>Magnoliopsida</taxon>
        <taxon>eudicotyledons</taxon>
        <taxon>Gunneridae</taxon>
        <taxon>Pentapetalae</taxon>
        <taxon>rosids</taxon>
        <taxon>fabids</taxon>
        <taxon>Malpighiales</taxon>
        <taxon>Salicaceae</taxon>
        <taxon>Saliceae</taxon>
        <taxon>Salix</taxon>
    </lineage>
</organism>
<feature type="compositionally biased region" description="Polar residues" evidence="1">
    <location>
        <begin position="100"/>
        <end position="110"/>
    </location>
</feature>
<proteinExistence type="predicted"/>
<evidence type="ECO:0000256" key="1">
    <source>
        <dbReference type="SAM" id="MobiDB-lite"/>
    </source>
</evidence>
<protein>
    <submittedName>
        <fullName evidence="2">Uncharacterized protein</fullName>
    </submittedName>
</protein>
<dbReference type="EMBL" id="CAADRP010000102">
    <property type="protein sequence ID" value="VFU22965.1"/>
    <property type="molecule type" value="Genomic_DNA"/>
</dbReference>
<evidence type="ECO:0000313" key="2">
    <source>
        <dbReference type="EMBL" id="VFU22965.1"/>
    </source>
</evidence>
<name>A0A6N2KAI6_SALVM</name>
<feature type="region of interest" description="Disordered" evidence="1">
    <location>
        <begin position="81"/>
        <end position="118"/>
    </location>
</feature>
<gene>
    <name evidence="2" type="ORF">SVIM_LOCUS29322</name>
</gene>
<reference evidence="2" key="1">
    <citation type="submission" date="2019-03" db="EMBL/GenBank/DDBJ databases">
        <authorList>
            <person name="Mank J."/>
            <person name="Almeida P."/>
        </authorList>
    </citation>
    <scope>NUCLEOTIDE SEQUENCE</scope>
    <source>
        <strain evidence="2">78183</strain>
    </source>
</reference>
<sequence>MGSKYKDRSITTPNPCLCMRHGKRRMMQSTICRPPQLVRIATLCNLSKTLSTMTEAGNGEAADGRQMRWMTWLRREEIQMTTRTSSNRSIADGTGGAGQGSPQTRNCTSWRDSKRFRI</sequence>